<dbReference type="PROSITE" id="PS50043">
    <property type="entry name" value="HTH_LUXR_2"/>
    <property type="match status" value="1"/>
</dbReference>
<dbReference type="SUPFAM" id="SSF52540">
    <property type="entry name" value="P-loop containing nucleoside triphosphate hydrolases"/>
    <property type="match status" value="1"/>
</dbReference>
<dbReference type="InterPro" id="IPR003593">
    <property type="entry name" value="AAA+_ATPase"/>
</dbReference>
<dbReference type="Pfam" id="PF25873">
    <property type="entry name" value="WHD_MalT"/>
    <property type="match status" value="1"/>
</dbReference>
<reference evidence="5" key="1">
    <citation type="submission" date="2020-12" db="EMBL/GenBank/DDBJ databases">
        <title>Methylobrevis albus sp. nov., isolated from fresh water lack sediment.</title>
        <authorList>
            <person name="Zou Q."/>
        </authorList>
    </citation>
    <scope>NUCLEOTIDE SEQUENCE</scope>
    <source>
        <strain evidence="5">L22</strain>
    </source>
</reference>
<protein>
    <submittedName>
        <fullName evidence="5">AAA family ATPase</fullName>
    </submittedName>
</protein>
<feature type="domain" description="HTH luxR-type" evidence="4">
    <location>
        <begin position="836"/>
        <end position="901"/>
    </location>
</feature>
<dbReference type="RefSeq" id="WP_197311839.1">
    <property type="nucleotide sequence ID" value="NZ_JADZLT010000051.1"/>
</dbReference>
<organism evidence="5 6">
    <name type="scientific">Methylobrevis albus</name>
    <dbReference type="NCBI Taxonomy" id="2793297"/>
    <lineage>
        <taxon>Bacteria</taxon>
        <taxon>Pseudomonadati</taxon>
        <taxon>Pseudomonadota</taxon>
        <taxon>Alphaproteobacteria</taxon>
        <taxon>Hyphomicrobiales</taxon>
        <taxon>Pleomorphomonadaceae</taxon>
        <taxon>Methylobrevis</taxon>
    </lineage>
</organism>
<dbReference type="InterPro" id="IPR041664">
    <property type="entry name" value="AAA_16"/>
</dbReference>
<dbReference type="GO" id="GO:0003677">
    <property type="term" value="F:DNA binding"/>
    <property type="evidence" value="ECO:0007669"/>
    <property type="project" value="UniProtKB-KW"/>
</dbReference>
<dbReference type="InterPro" id="IPR016032">
    <property type="entry name" value="Sig_transdc_resp-reg_C-effctor"/>
</dbReference>
<dbReference type="InterPro" id="IPR027417">
    <property type="entry name" value="P-loop_NTPase"/>
</dbReference>
<keyword evidence="3" id="KW-0804">Transcription</keyword>
<dbReference type="GO" id="GO:0006355">
    <property type="term" value="P:regulation of DNA-templated transcription"/>
    <property type="evidence" value="ECO:0007669"/>
    <property type="project" value="InterPro"/>
</dbReference>
<dbReference type="PANTHER" id="PTHR43214">
    <property type="entry name" value="TWO-COMPONENT RESPONSE REGULATOR"/>
    <property type="match status" value="1"/>
</dbReference>
<dbReference type="SMART" id="SM00421">
    <property type="entry name" value="HTH_LUXR"/>
    <property type="match status" value="1"/>
</dbReference>
<dbReference type="InterPro" id="IPR036388">
    <property type="entry name" value="WH-like_DNA-bd_sf"/>
</dbReference>
<dbReference type="PANTHER" id="PTHR43214:SF24">
    <property type="entry name" value="TRANSCRIPTIONAL REGULATORY PROTEIN NARL-RELATED"/>
    <property type="match status" value="1"/>
</dbReference>
<evidence type="ECO:0000256" key="1">
    <source>
        <dbReference type="ARBA" id="ARBA00023015"/>
    </source>
</evidence>
<evidence type="ECO:0000313" key="5">
    <source>
        <dbReference type="EMBL" id="MBH0238754.1"/>
    </source>
</evidence>
<evidence type="ECO:0000259" key="4">
    <source>
        <dbReference type="PROSITE" id="PS50043"/>
    </source>
</evidence>
<gene>
    <name evidence="5" type="ORF">I5731_13035</name>
</gene>
<dbReference type="InterPro" id="IPR000792">
    <property type="entry name" value="Tscrpt_reg_LuxR_C"/>
</dbReference>
<name>A0A931I3F9_9HYPH</name>
<dbReference type="Pfam" id="PF13191">
    <property type="entry name" value="AAA_16"/>
    <property type="match status" value="1"/>
</dbReference>
<dbReference type="InterPro" id="IPR011990">
    <property type="entry name" value="TPR-like_helical_dom_sf"/>
</dbReference>
<keyword evidence="6" id="KW-1185">Reference proteome</keyword>
<accession>A0A931I3F9</accession>
<dbReference type="Pfam" id="PF00196">
    <property type="entry name" value="GerE"/>
    <property type="match status" value="1"/>
</dbReference>
<comment type="caution">
    <text evidence="5">The sequence shown here is derived from an EMBL/GenBank/DDBJ whole genome shotgun (WGS) entry which is preliminary data.</text>
</comment>
<dbReference type="Gene3D" id="3.40.50.300">
    <property type="entry name" value="P-loop containing nucleotide triphosphate hydrolases"/>
    <property type="match status" value="1"/>
</dbReference>
<dbReference type="Proteomes" id="UP000631694">
    <property type="component" value="Unassembled WGS sequence"/>
</dbReference>
<dbReference type="InterPro" id="IPR059106">
    <property type="entry name" value="WHD_MalT"/>
</dbReference>
<dbReference type="SUPFAM" id="SSF46894">
    <property type="entry name" value="C-terminal effector domain of the bipartite response regulators"/>
    <property type="match status" value="1"/>
</dbReference>
<dbReference type="PRINTS" id="PR00038">
    <property type="entry name" value="HTHLUXR"/>
</dbReference>
<dbReference type="PROSITE" id="PS00622">
    <property type="entry name" value="HTH_LUXR_1"/>
    <property type="match status" value="1"/>
</dbReference>
<keyword evidence="2" id="KW-0238">DNA-binding</keyword>
<evidence type="ECO:0000256" key="2">
    <source>
        <dbReference type="ARBA" id="ARBA00023125"/>
    </source>
</evidence>
<dbReference type="Gene3D" id="1.25.40.10">
    <property type="entry name" value="Tetratricopeptide repeat domain"/>
    <property type="match status" value="1"/>
</dbReference>
<keyword evidence="1" id="KW-0805">Transcription regulation</keyword>
<dbReference type="AlphaFoldDB" id="A0A931I3F9"/>
<dbReference type="InterPro" id="IPR039420">
    <property type="entry name" value="WalR-like"/>
</dbReference>
<evidence type="ECO:0000313" key="6">
    <source>
        <dbReference type="Proteomes" id="UP000631694"/>
    </source>
</evidence>
<dbReference type="Gene3D" id="1.10.10.10">
    <property type="entry name" value="Winged helix-like DNA-binding domain superfamily/Winged helix DNA-binding domain"/>
    <property type="match status" value="1"/>
</dbReference>
<proteinExistence type="predicted"/>
<evidence type="ECO:0000256" key="3">
    <source>
        <dbReference type="ARBA" id="ARBA00023163"/>
    </source>
</evidence>
<dbReference type="CDD" id="cd06170">
    <property type="entry name" value="LuxR_C_like"/>
    <property type="match status" value="1"/>
</dbReference>
<dbReference type="EMBL" id="JADZLT010000051">
    <property type="protein sequence ID" value="MBH0238754.1"/>
    <property type="molecule type" value="Genomic_DNA"/>
</dbReference>
<sequence>MDARWIIEAKFEPPRGCRRQIERRRIFARLGEGDPDPVVVQAAAGFGKSTLLAQWAQELGLAGGRVAWLNLDEEDRAAEPFAAYVAEALLRAVREPGAGAPGPHRGAAGLLSGLPPKAALAAAANEVARSGRRVTLILDDYHRAECEGVDALLRGLLERPAPGLRIVVASRTLPRLGLARLKAEGRICLVTDRDLRFNDGETSLFFTAESAAESSADPADWAAFARLAEGWPVALQFARMWLGEGGRLGALGAASEASDLGAYLSEQVFSALPADQRAFLLATASLDFVSEDLAAAIGIAQPGRMLQEIARSGLPLAVLSREPLRLRCHHLLQDFLVARARAEGVDLGAVHRRAAGWFAAAGDLGSAVRHALAGDDPAHAAAIIEAAGGWRLVYRGHGHLGAMLIEVHRLLGAAADRLPALGLGAAVVCAKRGDLPAANALFRKVADGDPPAAGRSADDLAIIDALIRLYCDQPIGEAALAALTDLTARLGDDDPIGRALATNLVAYFQLQNGDFPRARRFGERAIQHFRTAGAEFGELHLYVHVGGAEFASGNRAAAEATYRTMAARCGRVLGEDSDLAAIAGVLEAEALFETGDTMAARARLVPALARIEAADGWFDVFAAGYLTAARLDLAEHGAPAAYAALGRGLATAERRSMHRLTRLLSEETVRIATLAGDLGRAREMAGRLGLPMTRDAPLPAPVSAVRGDGPALSAVRLLIADRRPQAALALIEAASRQLHAGAAPFARRITARLLQAVATAAMGETARAELLVAGALRLAHGENFVRTVRGEGDRVETLAAAAVLADPALGRIAARFFGPADAQVAGGLPETPAAGSGPGDPPLSGREREVLLLLAEGLSNKEIARRLGVDPNTVKYHLKRLFSKLGVERRTRAIVRARSFGLID</sequence>
<dbReference type="SMART" id="SM00382">
    <property type="entry name" value="AAA"/>
    <property type="match status" value="1"/>
</dbReference>